<gene>
    <name evidence="1" type="ORF">ACFFGA_08490</name>
</gene>
<dbReference type="Proteomes" id="UP001589832">
    <property type="component" value="Unassembled WGS sequence"/>
</dbReference>
<protein>
    <submittedName>
        <fullName evidence="1">Ribbon-helix-helix domain-containing protein</fullName>
    </submittedName>
</protein>
<reference evidence="1 2" key="1">
    <citation type="submission" date="2024-09" db="EMBL/GenBank/DDBJ databases">
        <authorList>
            <person name="Sun Q."/>
            <person name="Mori K."/>
        </authorList>
    </citation>
    <scope>NUCLEOTIDE SEQUENCE [LARGE SCALE GENOMIC DNA]</scope>
    <source>
        <strain evidence="1 2">NCAIM B.02481</strain>
    </source>
</reference>
<dbReference type="SUPFAM" id="SSF47598">
    <property type="entry name" value="Ribbon-helix-helix"/>
    <property type="match status" value="1"/>
</dbReference>
<dbReference type="InterPro" id="IPR010985">
    <property type="entry name" value="Ribbon_hlx_hlx"/>
</dbReference>
<keyword evidence="2" id="KW-1185">Reference proteome</keyword>
<accession>A0ABV6Q8J6</accession>
<dbReference type="Gene3D" id="1.10.1220.10">
    <property type="entry name" value="Met repressor-like"/>
    <property type="match status" value="1"/>
</dbReference>
<dbReference type="CDD" id="cd21631">
    <property type="entry name" value="RHH_CopG_NikR-like"/>
    <property type="match status" value="1"/>
</dbReference>
<comment type="caution">
    <text evidence="1">The sequence shown here is derived from an EMBL/GenBank/DDBJ whole genome shotgun (WGS) entry which is preliminary data.</text>
</comment>
<dbReference type="InterPro" id="IPR013321">
    <property type="entry name" value="Arc_rbn_hlx_hlx"/>
</dbReference>
<dbReference type="RefSeq" id="WP_386062484.1">
    <property type="nucleotide sequence ID" value="NZ_JBHLTQ010000004.1"/>
</dbReference>
<dbReference type="EMBL" id="JBHLTQ010000004">
    <property type="protein sequence ID" value="MFC0604588.1"/>
    <property type="molecule type" value="Genomic_DNA"/>
</dbReference>
<proteinExistence type="predicted"/>
<organism evidence="1 2">
    <name type="scientific">Winogradskyella pulchriflava</name>
    <dbReference type="NCBI Taxonomy" id="1110688"/>
    <lineage>
        <taxon>Bacteria</taxon>
        <taxon>Pseudomonadati</taxon>
        <taxon>Bacteroidota</taxon>
        <taxon>Flavobacteriia</taxon>
        <taxon>Flavobacteriales</taxon>
        <taxon>Flavobacteriaceae</taxon>
        <taxon>Winogradskyella</taxon>
    </lineage>
</organism>
<name>A0ABV6Q8J6_9FLAO</name>
<evidence type="ECO:0000313" key="1">
    <source>
        <dbReference type="EMBL" id="MFC0604588.1"/>
    </source>
</evidence>
<evidence type="ECO:0000313" key="2">
    <source>
        <dbReference type="Proteomes" id="UP001589832"/>
    </source>
</evidence>
<sequence length="164" mass="19524">METKINLRIEEFVKESLEKSAKEDGKSLSEYIRGILREYVEFEIEAPIQQESKFPEIVFIDTDKGYESTFEFTYLLTWLFCKYMSPVDINHVDAINALKRRVELVVSESTFSQELKMEFVKVLNDLNRFLVEPPYEGKQFYFSIPNNHLSFNYNMLMNEIWSKN</sequence>